<sequence>MNLPEEEFWMTKEQVLNKLNDLNRIISSYSVDSKEYRRTSKGIGQMLFDVVDIKDVDLIIKSLGRKTGRKRNC</sequence>
<keyword evidence="2" id="KW-1185">Reference proteome</keyword>
<accession>A0ABR5PEC4</accession>
<evidence type="ECO:0000313" key="2">
    <source>
        <dbReference type="Proteomes" id="UP000051977"/>
    </source>
</evidence>
<dbReference type="EMBL" id="AZEI01000049">
    <property type="protein sequence ID" value="KRL16926.1"/>
    <property type="molecule type" value="Genomic_DNA"/>
</dbReference>
<evidence type="ECO:0000313" key="1">
    <source>
        <dbReference type="EMBL" id="KRL16926.1"/>
    </source>
</evidence>
<reference evidence="1 2" key="1">
    <citation type="journal article" date="2015" name="Genome Announc.">
        <title>Expanding the biotechnology potential of lactobacilli through comparative genomics of 213 strains and associated genera.</title>
        <authorList>
            <person name="Sun Z."/>
            <person name="Harris H.M."/>
            <person name="McCann A."/>
            <person name="Guo C."/>
            <person name="Argimon S."/>
            <person name="Zhang W."/>
            <person name="Yang X."/>
            <person name="Jeffery I.B."/>
            <person name="Cooney J.C."/>
            <person name="Kagawa T.F."/>
            <person name="Liu W."/>
            <person name="Song Y."/>
            <person name="Salvetti E."/>
            <person name="Wrobel A."/>
            <person name="Rasinkangas P."/>
            <person name="Parkhill J."/>
            <person name="Rea M.C."/>
            <person name="O'Sullivan O."/>
            <person name="Ritari J."/>
            <person name="Douillard F.P."/>
            <person name="Paul Ross R."/>
            <person name="Yang R."/>
            <person name="Briner A.E."/>
            <person name="Felis G.E."/>
            <person name="de Vos W.M."/>
            <person name="Barrangou R."/>
            <person name="Klaenhammer T.R."/>
            <person name="Caufield P.W."/>
            <person name="Cui Y."/>
            <person name="Zhang H."/>
            <person name="O'Toole P.W."/>
        </authorList>
    </citation>
    <scope>NUCLEOTIDE SEQUENCE [LARGE SCALE GENOMIC DNA]</scope>
    <source>
        <strain evidence="1 2">DSM 19907</strain>
    </source>
</reference>
<gene>
    <name evidence="1" type="ORF">FD12_GL002442</name>
</gene>
<protein>
    <submittedName>
        <fullName evidence="1">Uncharacterized protein</fullName>
    </submittedName>
</protein>
<comment type="caution">
    <text evidence="1">The sequence shown here is derived from an EMBL/GenBank/DDBJ whole genome shotgun (WGS) entry which is preliminary data.</text>
</comment>
<proteinExistence type="predicted"/>
<organism evidence="1 2">
    <name type="scientific">Lentilactobacillus rapi DSM 19907 = JCM 15042</name>
    <dbReference type="NCBI Taxonomy" id="1423795"/>
    <lineage>
        <taxon>Bacteria</taxon>
        <taxon>Bacillati</taxon>
        <taxon>Bacillota</taxon>
        <taxon>Bacilli</taxon>
        <taxon>Lactobacillales</taxon>
        <taxon>Lactobacillaceae</taxon>
        <taxon>Lentilactobacillus</taxon>
    </lineage>
</organism>
<dbReference type="Proteomes" id="UP000051977">
    <property type="component" value="Unassembled WGS sequence"/>
</dbReference>
<name>A0ABR5PEC4_9LACO</name>